<evidence type="ECO:0000256" key="1">
    <source>
        <dbReference type="ARBA" id="ARBA00004141"/>
    </source>
</evidence>
<keyword evidence="9" id="KW-0472">Membrane</keyword>
<dbReference type="Proteomes" id="UP000887566">
    <property type="component" value="Unplaced"/>
</dbReference>
<dbReference type="Pfam" id="PF00858">
    <property type="entry name" value="ASC"/>
    <property type="match status" value="1"/>
</dbReference>
<proteinExistence type="inferred from homology"/>
<evidence type="ECO:0000256" key="5">
    <source>
        <dbReference type="ARBA" id="ARBA00022692"/>
    </source>
</evidence>
<keyword evidence="11 13" id="KW-0739">Sodium transport</keyword>
<evidence type="ECO:0000256" key="13">
    <source>
        <dbReference type="RuleBase" id="RU000679"/>
    </source>
</evidence>
<evidence type="ECO:0000256" key="4">
    <source>
        <dbReference type="ARBA" id="ARBA00022461"/>
    </source>
</evidence>
<keyword evidence="10" id="KW-0325">Glycoprotein</keyword>
<keyword evidence="8 13" id="KW-0406">Ion transport</keyword>
<dbReference type="WBParaSite" id="PSAMB.scaffold66size88154.g1179.t1">
    <property type="protein sequence ID" value="PSAMB.scaffold66size88154.g1179.t1"/>
    <property type="gene ID" value="PSAMB.scaffold66size88154.g1179"/>
</dbReference>
<keyword evidence="12 13" id="KW-0407">Ion channel</keyword>
<evidence type="ECO:0000256" key="10">
    <source>
        <dbReference type="ARBA" id="ARBA00023180"/>
    </source>
</evidence>
<organism evidence="14 15">
    <name type="scientific">Plectus sambesii</name>
    <dbReference type="NCBI Taxonomy" id="2011161"/>
    <lineage>
        <taxon>Eukaryota</taxon>
        <taxon>Metazoa</taxon>
        <taxon>Ecdysozoa</taxon>
        <taxon>Nematoda</taxon>
        <taxon>Chromadorea</taxon>
        <taxon>Plectida</taxon>
        <taxon>Plectina</taxon>
        <taxon>Plectoidea</taxon>
        <taxon>Plectidae</taxon>
        <taxon>Plectus</taxon>
    </lineage>
</organism>
<comment type="subcellular location">
    <subcellularLocation>
        <location evidence="1">Membrane</location>
        <topology evidence="1">Multi-pass membrane protein</topology>
    </subcellularLocation>
</comment>
<evidence type="ECO:0000256" key="12">
    <source>
        <dbReference type="ARBA" id="ARBA00023303"/>
    </source>
</evidence>
<dbReference type="GO" id="GO:0005272">
    <property type="term" value="F:sodium channel activity"/>
    <property type="evidence" value="ECO:0007669"/>
    <property type="project" value="UniProtKB-KW"/>
</dbReference>
<keyword evidence="7" id="KW-0915">Sodium</keyword>
<evidence type="ECO:0000256" key="3">
    <source>
        <dbReference type="ARBA" id="ARBA00022448"/>
    </source>
</evidence>
<keyword evidence="6" id="KW-1133">Transmembrane helix</keyword>
<dbReference type="AlphaFoldDB" id="A0A914XA58"/>
<comment type="similarity">
    <text evidence="2 13">Belongs to the amiloride-sensitive sodium channel (TC 1.A.6) family.</text>
</comment>
<keyword evidence="5 13" id="KW-0812">Transmembrane</keyword>
<protein>
    <submittedName>
        <fullName evidence="15">Uncharacterized protein</fullName>
    </submittedName>
</protein>
<evidence type="ECO:0000256" key="2">
    <source>
        <dbReference type="ARBA" id="ARBA00007193"/>
    </source>
</evidence>
<dbReference type="GO" id="GO:0016020">
    <property type="term" value="C:membrane"/>
    <property type="evidence" value="ECO:0007669"/>
    <property type="project" value="UniProtKB-SubCell"/>
</dbReference>
<sequence>MLKAVDFTNIANSDEYAKYRTLSGLYDDCAKLWLPSENEEEEITFPDWSRAIRDIMKCRIRDNPTGNTILRDLTRFTTYSRLINLARPNLTDIVLDCKWYNGEFSASAQKCNVTSVWTPFGQCFRIAALEGTNLSLSSPESYTYVDVLIDTLTAEFPGALPKVYFYSQNETEFATTNGGIQIKPGLESNLMIEQMRQNIRAAKNCGTTSLRHFKSYSKDKCIWEKSTEPVEKECNCLYDRAPNYLRDAGEDIAMMHANTSYNSSLKLCSMPDTFFCAQNALASDYNCPDDCEELQPEVNLVIYPLDLKNIRSRLPPDFDSTMISNMIWLSQYGGFFNTPDNDQLNYLLSELFLTHLELISLFWWKNRTEYNEPFYMAWFYNGDLGGTMNSMETYFGFFDPTYLSYSLLPFEFDETLFDQDEEQYSFFTDLVMSILTKYKTSQKDWTYSSSKESMEPFYNSIIADLETAKSATDQFAELRLLVLNKFVEEYTKFYEVIYQT</sequence>
<keyword evidence="14" id="KW-1185">Reference proteome</keyword>
<keyword evidence="3 13" id="KW-0813">Transport</keyword>
<evidence type="ECO:0000313" key="14">
    <source>
        <dbReference type="Proteomes" id="UP000887566"/>
    </source>
</evidence>
<evidence type="ECO:0000256" key="8">
    <source>
        <dbReference type="ARBA" id="ARBA00023065"/>
    </source>
</evidence>
<reference evidence="15" key="1">
    <citation type="submission" date="2022-11" db="UniProtKB">
        <authorList>
            <consortium name="WormBaseParasite"/>
        </authorList>
    </citation>
    <scope>IDENTIFICATION</scope>
</reference>
<dbReference type="InterPro" id="IPR001873">
    <property type="entry name" value="ENaC"/>
</dbReference>
<evidence type="ECO:0000313" key="15">
    <source>
        <dbReference type="WBParaSite" id="PSAMB.scaffold66size88154.g1179.t1"/>
    </source>
</evidence>
<name>A0A914XA58_9BILA</name>
<evidence type="ECO:0000256" key="9">
    <source>
        <dbReference type="ARBA" id="ARBA00023136"/>
    </source>
</evidence>
<accession>A0A914XA58</accession>
<dbReference type="Gene3D" id="2.60.470.10">
    <property type="entry name" value="Acid-sensing ion channels like domains"/>
    <property type="match status" value="1"/>
</dbReference>
<evidence type="ECO:0000256" key="7">
    <source>
        <dbReference type="ARBA" id="ARBA00023053"/>
    </source>
</evidence>
<keyword evidence="4 13" id="KW-0894">Sodium channel</keyword>
<evidence type="ECO:0000256" key="11">
    <source>
        <dbReference type="ARBA" id="ARBA00023201"/>
    </source>
</evidence>
<evidence type="ECO:0000256" key="6">
    <source>
        <dbReference type="ARBA" id="ARBA00022989"/>
    </source>
</evidence>